<organism evidence="10 11">
    <name type="scientific">Coccomyxa viridis</name>
    <dbReference type="NCBI Taxonomy" id="1274662"/>
    <lineage>
        <taxon>Eukaryota</taxon>
        <taxon>Viridiplantae</taxon>
        <taxon>Chlorophyta</taxon>
        <taxon>core chlorophytes</taxon>
        <taxon>Trebouxiophyceae</taxon>
        <taxon>Trebouxiophyceae incertae sedis</taxon>
        <taxon>Coccomyxaceae</taxon>
        <taxon>Coccomyxa</taxon>
    </lineage>
</organism>
<feature type="transmembrane region" description="Helical" evidence="6">
    <location>
        <begin position="348"/>
        <end position="367"/>
    </location>
</feature>
<dbReference type="InterPro" id="IPR036259">
    <property type="entry name" value="MFS_trans_sf"/>
</dbReference>
<evidence type="ECO:0000259" key="9">
    <source>
        <dbReference type="Pfam" id="PF23262"/>
    </source>
</evidence>
<feature type="transmembrane region" description="Helical" evidence="6">
    <location>
        <begin position="243"/>
        <end position="261"/>
    </location>
</feature>
<dbReference type="AlphaFoldDB" id="A0AAV1IJZ1"/>
<evidence type="ECO:0000256" key="4">
    <source>
        <dbReference type="ARBA" id="ARBA00023136"/>
    </source>
</evidence>
<evidence type="ECO:0000256" key="3">
    <source>
        <dbReference type="ARBA" id="ARBA00022989"/>
    </source>
</evidence>
<keyword evidence="3 6" id="KW-1133">Transmembrane helix</keyword>
<name>A0AAV1IJZ1_9CHLO</name>
<dbReference type="Pfam" id="PF06813">
    <property type="entry name" value="Nodulin-like"/>
    <property type="match status" value="1"/>
</dbReference>
<dbReference type="Pfam" id="PF23262">
    <property type="entry name" value="NFD4_C"/>
    <property type="match status" value="1"/>
</dbReference>
<feature type="transmembrane region" description="Helical" evidence="6">
    <location>
        <begin position="474"/>
        <end position="494"/>
    </location>
</feature>
<dbReference type="EMBL" id="CAUYUE010000017">
    <property type="protein sequence ID" value="CAK0787583.1"/>
    <property type="molecule type" value="Genomic_DNA"/>
</dbReference>
<evidence type="ECO:0008006" key="12">
    <source>
        <dbReference type="Google" id="ProtNLM"/>
    </source>
</evidence>
<dbReference type="PANTHER" id="PTHR21576:SF158">
    <property type="entry name" value="RIBOSOMAL RNA-PROCESSING PROTEIN 12-LIKE CONSERVED DOMAIN-CONTAINING PROTEIN"/>
    <property type="match status" value="1"/>
</dbReference>
<feature type="transmembrane region" description="Helical" evidence="6">
    <location>
        <begin position="143"/>
        <end position="163"/>
    </location>
</feature>
<reference evidence="10 11" key="1">
    <citation type="submission" date="2023-10" db="EMBL/GenBank/DDBJ databases">
        <authorList>
            <person name="Maclean D."/>
            <person name="Macfadyen A."/>
        </authorList>
    </citation>
    <scope>NUCLEOTIDE SEQUENCE [LARGE SCALE GENOMIC DNA]</scope>
</reference>
<dbReference type="Gene3D" id="1.20.1250.20">
    <property type="entry name" value="MFS general substrate transporter like domains"/>
    <property type="match status" value="2"/>
</dbReference>
<feature type="transmembrane region" description="Helical" evidence="6">
    <location>
        <begin position="169"/>
        <end position="190"/>
    </location>
</feature>
<evidence type="ECO:0000256" key="7">
    <source>
        <dbReference type="SAM" id="SignalP"/>
    </source>
</evidence>
<dbReference type="GO" id="GO:0016020">
    <property type="term" value="C:membrane"/>
    <property type="evidence" value="ECO:0007669"/>
    <property type="project" value="UniProtKB-SubCell"/>
</dbReference>
<keyword evidence="7" id="KW-0732">Signal</keyword>
<keyword evidence="4 6" id="KW-0472">Membrane</keyword>
<feature type="transmembrane region" description="Helical" evidence="6">
    <location>
        <begin position="76"/>
        <end position="97"/>
    </location>
</feature>
<feature type="transmembrane region" description="Helical" evidence="6">
    <location>
        <begin position="443"/>
        <end position="462"/>
    </location>
</feature>
<evidence type="ECO:0000313" key="11">
    <source>
        <dbReference type="Proteomes" id="UP001314263"/>
    </source>
</evidence>
<feature type="region of interest" description="Disordered" evidence="5">
    <location>
        <begin position="271"/>
        <end position="328"/>
    </location>
</feature>
<feature type="transmembrane region" description="Helical" evidence="6">
    <location>
        <begin position="524"/>
        <end position="545"/>
    </location>
</feature>
<keyword evidence="2 6" id="KW-0812">Transmembrane</keyword>
<comment type="caution">
    <text evidence="10">The sequence shown here is derived from an EMBL/GenBank/DDBJ whole genome shotgun (WGS) entry which is preliminary data.</text>
</comment>
<dbReference type="SUPFAM" id="SSF103473">
    <property type="entry name" value="MFS general substrate transporter"/>
    <property type="match status" value="1"/>
</dbReference>
<feature type="transmembrane region" description="Helical" evidence="6">
    <location>
        <begin position="419"/>
        <end position="437"/>
    </location>
</feature>
<feature type="transmembrane region" description="Helical" evidence="6">
    <location>
        <begin position="210"/>
        <end position="231"/>
    </location>
</feature>
<feature type="domain" description="Nodulin-like" evidence="8">
    <location>
        <begin position="5"/>
        <end position="228"/>
    </location>
</feature>
<evidence type="ECO:0000256" key="6">
    <source>
        <dbReference type="SAM" id="Phobius"/>
    </source>
</evidence>
<dbReference type="Proteomes" id="UP001314263">
    <property type="component" value="Unassembled WGS sequence"/>
</dbReference>
<feature type="signal peptide" evidence="7">
    <location>
        <begin position="1"/>
        <end position="19"/>
    </location>
</feature>
<feature type="chain" id="PRO_5043359539" description="Nodulin-like domain-containing protein" evidence="7">
    <location>
        <begin position="20"/>
        <end position="569"/>
    </location>
</feature>
<proteinExistence type="predicted"/>
<evidence type="ECO:0000256" key="1">
    <source>
        <dbReference type="ARBA" id="ARBA00004141"/>
    </source>
</evidence>
<keyword evidence="11" id="KW-1185">Reference proteome</keyword>
<feature type="transmembrane region" description="Helical" evidence="6">
    <location>
        <begin position="103"/>
        <end position="122"/>
    </location>
</feature>
<dbReference type="PANTHER" id="PTHR21576">
    <property type="entry name" value="UNCHARACTERIZED NODULIN-LIKE PROTEIN"/>
    <property type="match status" value="1"/>
</dbReference>
<gene>
    <name evidence="10" type="ORF">CVIRNUC_010805</name>
</gene>
<feature type="transmembrane region" description="Helical" evidence="6">
    <location>
        <begin position="387"/>
        <end position="407"/>
    </location>
</feature>
<dbReference type="InterPro" id="IPR056555">
    <property type="entry name" value="NFD4_C"/>
</dbReference>
<dbReference type="InterPro" id="IPR010658">
    <property type="entry name" value="Nodulin-like"/>
</dbReference>
<evidence type="ECO:0000313" key="10">
    <source>
        <dbReference type="EMBL" id="CAK0787583.1"/>
    </source>
</evidence>
<evidence type="ECO:0000259" key="8">
    <source>
        <dbReference type="Pfam" id="PF06813"/>
    </source>
</evidence>
<evidence type="ECO:0000256" key="2">
    <source>
        <dbReference type="ARBA" id="ARBA00022692"/>
    </source>
</evidence>
<feature type="compositionally biased region" description="Polar residues" evidence="5">
    <location>
        <begin position="281"/>
        <end position="295"/>
    </location>
</feature>
<feature type="domain" description="NFD4 C-terminal" evidence="9">
    <location>
        <begin position="345"/>
        <end position="551"/>
    </location>
</feature>
<sequence length="569" mass="60833">MHINRWITLSASALLQCSAGVSYCFSIYSDQLKDALGYNQAQIQGLASPLVALLVVGWLPGFTYDALKGYRHIGPRLVLCWGLLEHVCGYLGLWLVASGHAVLPYWAMVALTVMAFNGSNWIDTACIATNVHNFPGDRGSVVGVLKALVGMSASMFTTIYVAAFRPDALSFLFFIALGPAVLGLLAVPFLDVSSEEGAACAKDAGKGWRFGAAFSVVTMLAVYQLGTSGLLGVREGLSPAVRGGLLGGLAALLLPLLFLWLRSGGLLMRESQDDPSDEETSLCNDGLQSRRQSGDGTVWVHVRSSAPAAKGSDDVQEPLLPRSRGQDTGAQRIMKPAALTVRECCASLNFWLLFFVFGVGTGIGLMFVNNLGQLVKSLGGLPDGQDVLVSLFSIFSAAGRLACGFLPETFLHRYSVPRTAFLVAVAGLTAGVCLVSAASSLALLWVAAPLAGFAFGCHWSLMPPLASELFGMRSFASLYCLLQFATTFGTYAFATRLAGGVYQQHGRWHGDEESECVGSDCYRLTFIVGACTEALAMLLAVVLYYRTRVLYGKNQQLQEAGQDRSESSR</sequence>
<comment type="subcellular location">
    <subcellularLocation>
        <location evidence="1">Membrane</location>
        <topology evidence="1">Multi-pass membrane protein</topology>
    </subcellularLocation>
</comment>
<evidence type="ECO:0000256" key="5">
    <source>
        <dbReference type="SAM" id="MobiDB-lite"/>
    </source>
</evidence>
<protein>
    <recommendedName>
        <fullName evidence="12">Nodulin-like domain-containing protein</fullName>
    </recommendedName>
</protein>
<feature type="transmembrane region" description="Helical" evidence="6">
    <location>
        <begin position="43"/>
        <end position="64"/>
    </location>
</feature>
<accession>A0AAV1IJZ1</accession>